<evidence type="ECO:0000256" key="1">
    <source>
        <dbReference type="SAM" id="Phobius"/>
    </source>
</evidence>
<gene>
    <name evidence="2" type="ORF">CTTA_4055</name>
</gene>
<protein>
    <submittedName>
        <fullName evidence="2">Uncharacterized protein</fullName>
    </submittedName>
</protein>
<feature type="transmembrane region" description="Helical" evidence="1">
    <location>
        <begin position="68"/>
        <end position="87"/>
    </location>
</feature>
<comment type="caution">
    <text evidence="2">The sequence shown here is derived from an EMBL/GenBank/DDBJ whole genome shotgun (WGS) entry which is preliminary data.</text>
</comment>
<organism evidence="2 3">
    <name type="scientific">Comamonas testosteroni</name>
    <name type="common">Pseudomonas testosteroni</name>
    <dbReference type="NCBI Taxonomy" id="285"/>
    <lineage>
        <taxon>Bacteria</taxon>
        <taxon>Pseudomonadati</taxon>
        <taxon>Pseudomonadota</taxon>
        <taxon>Betaproteobacteria</taxon>
        <taxon>Burkholderiales</taxon>
        <taxon>Comamonadaceae</taxon>
        <taxon>Comamonas</taxon>
    </lineage>
</organism>
<evidence type="ECO:0000313" key="3">
    <source>
        <dbReference type="Proteomes" id="UP000323105"/>
    </source>
</evidence>
<keyword evidence="1" id="KW-0812">Transmembrane</keyword>
<name>A0A5A7MHW1_COMTE</name>
<keyword evidence="1" id="KW-1133">Transmembrane helix</keyword>
<reference evidence="2 3" key="1">
    <citation type="journal article" date="2019" name="Microbiol. Resour. Announc.">
        <title>Draft Genome Sequence of Comamonas testosteroni TA441, a Bacterium That Has a Cryptic Phenol Degradation Gene Cluster.</title>
        <authorList>
            <person name="Arai H."/>
            <person name="Ishii M."/>
        </authorList>
    </citation>
    <scope>NUCLEOTIDE SEQUENCE [LARGE SCALE GENOMIC DNA]</scope>
    <source>
        <strain evidence="2 3">TA441</strain>
    </source>
</reference>
<dbReference type="EMBL" id="BKBW01000009">
    <property type="protein sequence ID" value="GEQ77050.1"/>
    <property type="molecule type" value="Genomic_DNA"/>
</dbReference>
<proteinExistence type="predicted"/>
<evidence type="ECO:0000313" key="2">
    <source>
        <dbReference type="EMBL" id="GEQ77050.1"/>
    </source>
</evidence>
<dbReference type="Proteomes" id="UP000323105">
    <property type="component" value="Unassembled WGS sequence"/>
</dbReference>
<sequence length="141" mass="15458">MGNSDALWLNAEREADDANARNKGLWARCFAQAEGDEAKAKALYMTERVRQQGGAIANAQPKSKAVVWLKYGLASLVLLVALFFIIASRLPSDGQPESRAAINLCWKDHKNPALDEQTKQFVAQTCNGLTEQHRAKFGSAP</sequence>
<keyword evidence="1" id="KW-0472">Membrane</keyword>
<dbReference type="AlphaFoldDB" id="A0A5A7MHW1"/>
<accession>A0A5A7MHW1</accession>